<reference evidence="1" key="1">
    <citation type="thesis" date="2020" institute="ProQuest LLC" country="789 East Eisenhower Parkway, Ann Arbor, MI, USA">
        <title>Comparative Genomics and Chromosome Evolution.</title>
        <authorList>
            <person name="Mudd A.B."/>
        </authorList>
    </citation>
    <scope>NUCLEOTIDE SEQUENCE</scope>
    <source>
        <strain evidence="1">Female2</strain>
        <tissue evidence="1">Blood</tissue>
    </source>
</reference>
<dbReference type="Proteomes" id="UP000812440">
    <property type="component" value="Chromosome 6"/>
</dbReference>
<proteinExistence type="predicted"/>
<sequence>MYWNPSTWGSWRRPSLRRTKMVLKTPHVAFMIFLMVQSVKITTGRTYLGSNIRIPIRPVLQAAMMIYQRMMQVKTRQTFLQIKHMGKYLHLQKMRAMI</sequence>
<name>A0A8T2JLZ9_9PIPI</name>
<dbReference type="EMBL" id="JAACNH010000005">
    <property type="protein sequence ID" value="KAG8443536.1"/>
    <property type="molecule type" value="Genomic_DNA"/>
</dbReference>
<protein>
    <submittedName>
        <fullName evidence="1">Uncharacterized protein</fullName>
    </submittedName>
</protein>
<gene>
    <name evidence="1" type="ORF">GDO86_012079</name>
</gene>
<dbReference type="AlphaFoldDB" id="A0A8T2JLZ9"/>
<evidence type="ECO:0000313" key="2">
    <source>
        <dbReference type="Proteomes" id="UP000812440"/>
    </source>
</evidence>
<accession>A0A8T2JLZ9</accession>
<comment type="caution">
    <text evidence="1">The sequence shown here is derived from an EMBL/GenBank/DDBJ whole genome shotgun (WGS) entry which is preliminary data.</text>
</comment>
<organism evidence="1 2">
    <name type="scientific">Hymenochirus boettgeri</name>
    <name type="common">Congo dwarf clawed frog</name>
    <dbReference type="NCBI Taxonomy" id="247094"/>
    <lineage>
        <taxon>Eukaryota</taxon>
        <taxon>Metazoa</taxon>
        <taxon>Chordata</taxon>
        <taxon>Craniata</taxon>
        <taxon>Vertebrata</taxon>
        <taxon>Euteleostomi</taxon>
        <taxon>Amphibia</taxon>
        <taxon>Batrachia</taxon>
        <taxon>Anura</taxon>
        <taxon>Pipoidea</taxon>
        <taxon>Pipidae</taxon>
        <taxon>Pipinae</taxon>
        <taxon>Hymenochirus</taxon>
    </lineage>
</organism>
<evidence type="ECO:0000313" key="1">
    <source>
        <dbReference type="EMBL" id="KAG8443536.1"/>
    </source>
</evidence>
<keyword evidence="2" id="KW-1185">Reference proteome</keyword>